<organism evidence="1 2">
    <name type="scientific">Candidatus Woesebacteria bacterium GW2011_GWB1_40_101</name>
    <dbReference type="NCBI Taxonomy" id="1618575"/>
    <lineage>
        <taxon>Bacteria</taxon>
        <taxon>Candidatus Woeseibacteriota</taxon>
    </lineage>
</organism>
<feature type="non-terminal residue" evidence="1">
    <location>
        <position position="1"/>
    </location>
</feature>
<dbReference type="EMBL" id="LBXW01000032">
    <property type="protein sequence ID" value="KKR37798.1"/>
    <property type="molecule type" value="Genomic_DNA"/>
</dbReference>
<dbReference type="Proteomes" id="UP000034687">
    <property type="component" value="Unassembled WGS sequence"/>
</dbReference>
<reference evidence="1 2" key="1">
    <citation type="journal article" date="2015" name="Nature">
        <title>rRNA introns, odd ribosomes, and small enigmatic genomes across a large radiation of phyla.</title>
        <authorList>
            <person name="Brown C.T."/>
            <person name="Hug L.A."/>
            <person name="Thomas B.C."/>
            <person name="Sharon I."/>
            <person name="Castelle C.J."/>
            <person name="Singh A."/>
            <person name="Wilkins M.J."/>
            <person name="Williams K.H."/>
            <person name="Banfield J.F."/>
        </authorList>
    </citation>
    <scope>NUCLEOTIDE SEQUENCE [LARGE SCALE GENOMIC DNA]</scope>
</reference>
<evidence type="ECO:0000313" key="2">
    <source>
        <dbReference type="Proteomes" id="UP000034687"/>
    </source>
</evidence>
<protein>
    <submittedName>
        <fullName evidence="1">Uncharacterized protein</fullName>
    </submittedName>
</protein>
<name>A0A0G0QCD7_9BACT</name>
<dbReference type="AlphaFoldDB" id="A0A0G0QCD7"/>
<sequence>PYSWPRLYHQGKTHTNIENLLCTNMVRLRQIQLDNRSTNITQELSRIFKAFSDFRLVAQIREEIERVKPCLAVSA</sequence>
<comment type="caution">
    <text evidence="1">The sequence shown here is derived from an EMBL/GenBank/DDBJ whole genome shotgun (WGS) entry which is preliminary data.</text>
</comment>
<evidence type="ECO:0000313" key="1">
    <source>
        <dbReference type="EMBL" id="KKR37798.1"/>
    </source>
</evidence>
<proteinExistence type="predicted"/>
<gene>
    <name evidence="1" type="ORF">UT72_C0032G0009</name>
</gene>
<accession>A0A0G0QCD7</accession>